<reference evidence="2" key="1">
    <citation type="journal article" date="2022" name="Mol. Ecol. Resour.">
        <title>The genomes of chicory, endive, great burdock and yacon provide insights into Asteraceae palaeo-polyploidization history and plant inulin production.</title>
        <authorList>
            <person name="Fan W."/>
            <person name="Wang S."/>
            <person name="Wang H."/>
            <person name="Wang A."/>
            <person name="Jiang F."/>
            <person name="Liu H."/>
            <person name="Zhao H."/>
            <person name="Xu D."/>
            <person name="Zhang Y."/>
        </authorList>
    </citation>
    <scope>NUCLEOTIDE SEQUENCE [LARGE SCALE GENOMIC DNA]</scope>
    <source>
        <strain evidence="2">cv. Punajuju</strain>
    </source>
</reference>
<proteinExistence type="predicted"/>
<gene>
    <name evidence="1" type="ORF">L2E82_37534</name>
</gene>
<name>A0ACB9AEH8_CICIN</name>
<organism evidence="1 2">
    <name type="scientific">Cichorium intybus</name>
    <name type="common">Chicory</name>
    <dbReference type="NCBI Taxonomy" id="13427"/>
    <lineage>
        <taxon>Eukaryota</taxon>
        <taxon>Viridiplantae</taxon>
        <taxon>Streptophyta</taxon>
        <taxon>Embryophyta</taxon>
        <taxon>Tracheophyta</taxon>
        <taxon>Spermatophyta</taxon>
        <taxon>Magnoliopsida</taxon>
        <taxon>eudicotyledons</taxon>
        <taxon>Gunneridae</taxon>
        <taxon>Pentapetalae</taxon>
        <taxon>asterids</taxon>
        <taxon>campanulids</taxon>
        <taxon>Asterales</taxon>
        <taxon>Asteraceae</taxon>
        <taxon>Cichorioideae</taxon>
        <taxon>Cichorieae</taxon>
        <taxon>Cichoriinae</taxon>
        <taxon>Cichorium</taxon>
    </lineage>
</organism>
<comment type="caution">
    <text evidence="1">The sequence shown here is derived from an EMBL/GenBank/DDBJ whole genome shotgun (WGS) entry which is preliminary data.</text>
</comment>
<evidence type="ECO:0000313" key="2">
    <source>
        <dbReference type="Proteomes" id="UP001055811"/>
    </source>
</evidence>
<reference evidence="1 2" key="2">
    <citation type="journal article" date="2022" name="Mol. Ecol. Resour.">
        <title>The genomes of chicory, endive, great burdock and yacon provide insights into Asteraceae paleo-polyploidization history and plant inulin production.</title>
        <authorList>
            <person name="Fan W."/>
            <person name="Wang S."/>
            <person name="Wang H."/>
            <person name="Wang A."/>
            <person name="Jiang F."/>
            <person name="Liu H."/>
            <person name="Zhao H."/>
            <person name="Xu D."/>
            <person name="Zhang Y."/>
        </authorList>
    </citation>
    <scope>NUCLEOTIDE SEQUENCE [LARGE SCALE GENOMIC DNA]</scope>
    <source>
        <strain evidence="2">cv. Punajuju</strain>
        <tissue evidence="1">Leaves</tissue>
    </source>
</reference>
<evidence type="ECO:0000313" key="1">
    <source>
        <dbReference type="EMBL" id="KAI3708366.1"/>
    </source>
</evidence>
<dbReference type="Proteomes" id="UP001055811">
    <property type="component" value="Linkage Group LG07"/>
</dbReference>
<accession>A0ACB9AEH8</accession>
<sequence length="113" mass="12166">MSQEENGGSTDNTIGSQGVAEKGDEDRYHDIQFNRFEDRTNGMPAIGEENRELGDDQNNCWNNLGVEDNGEDLGSHTGPCPIGSLPDPHNTHASDGSPSCKQASESAYNNKIA</sequence>
<protein>
    <submittedName>
        <fullName evidence="1">Uncharacterized protein</fullName>
    </submittedName>
</protein>
<dbReference type="EMBL" id="CM042015">
    <property type="protein sequence ID" value="KAI3708366.1"/>
    <property type="molecule type" value="Genomic_DNA"/>
</dbReference>
<keyword evidence="2" id="KW-1185">Reference proteome</keyword>